<name>U2TUV0_9ACTN</name>
<organism evidence="1 2">
    <name type="scientific">Olsenella profusa F0195</name>
    <dbReference type="NCBI Taxonomy" id="1125712"/>
    <lineage>
        <taxon>Bacteria</taxon>
        <taxon>Bacillati</taxon>
        <taxon>Actinomycetota</taxon>
        <taxon>Coriobacteriia</taxon>
        <taxon>Coriobacteriales</taxon>
        <taxon>Atopobiaceae</taxon>
        <taxon>Olsenella</taxon>
    </lineage>
</organism>
<proteinExistence type="predicted"/>
<accession>U2TUV0</accession>
<dbReference type="PATRIC" id="fig|1125712.3.peg.617"/>
<evidence type="ECO:0000313" key="1">
    <source>
        <dbReference type="EMBL" id="ERL09848.1"/>
    </source>
</evidence>
<dbReference type="EMBL" id="AWEZ01000020">
    <property type="protein sequence ID" value="ERL09848.1"/>
    <property type="molecule type" value="Genomic_DNA"/>
</dbReference>
<evidence type="ECO:0000313" key="2">
    <source>
        <dbReference type="Proteomes" id="UP000016638"/>
    </source>
</evidence>
<sequence>MRGTTMGRMPVMGIIGVVSPSSGHAIDASDIMMFQYY</sequence>
<dbReference type="STRING" id="1125712.HMPREF1316_1557"/>
<protein>
    <submittedName>
        <fullName evidence="1">Uncharacterized protein</fullName>
    </submittedName>
</protein>
<dbReference type="Proteomes" id="UP000016638">
    <property type="component" value="Unassembled WGS sequence"/>
</dbReference>
<comment type="caution">
    <text evidence="1">The sequence shown here is derived from an EMBL/GenBank/DDBJ whole genome shotgun (WGS) entry which is preliminary data.</text>
</comment>
<gene>
    <name evidence="1" type="ORF">HMPREF1316_1557</name>
</gene>
<reference evidence="1 2" key="1">
    <citation type="submission" date="2013-08" db="EMBL/GenBank/DDBJ databases">
        <authorList>
            <person name="Durkin A.S."/>
            <person name="Haft D.R."/>
            <person name="McCorrison J."/>
            <person name="Torralba M."/>
            <person name="Gillis M."/>
            <person name="Haft D.H."/>
            <person name="Methe B."/>
            <person name="Sutton G."/>
            <person name="Nelson K.E."/>
        </authorList>
    </citation>
    <scope>NUCLEOTIDE SEQUENCE [LARGE SCALE GENOMIC DNA]</scope>
    <source>
        <strain evidence="1 2">F0195</strain>
    </source>
</reference>
<keyword evidence="2" id="KW-1185">Reference proteome</keyword>
<dbReference type="AlphaFoldDB" id="U2TUV0"/>